<feature type="domain" description="N-acetyltransferase" evidence="1">
    <location>
        <begin position="61"/>
        <end position="230"/>
    </location>
</feature>
<dbReference type="GO" id="GO:0016747">
    <property type="term" value="F:acyltransferase activity, transferring groups other than amino-acyl groups"/>
    <property type="evidence" value="ECO:0007669"/>
    <property type="project" value="InterPro"/>
</dbReference>
<dbReference type="PANTHER" id="PTHR43328:SF1">
    <property type="entry name" value="N-ACETYLTRANSFERASE DOMAIN-CONTAINING PROTEIN"/>
    <property type="match status" value="1"/>
</dbReference>
<evidence type="ECO:0000259" key="1">
    <source>
        <dbReference type="Pfam" id="PF13302"/>
    </source>
</evidence>
<dbReference type="EMBL" id="JARJCW010000031">
    <property type="protein sequence ID" value="KAJ7209135.1"/>
    <property type="molecule type" value="Genomic_DNA"/>
</dbReference>
<accession>A0AAD6VDM3</accession>
<dbReference type="Proteomes" id="UP001219525">
    <property type="component" value="Unassembled WGS sequence"/>
</dbReference>
<dbReference type="InterPro" id="IPR016181">
    <property type="entry name" value="Acyl_CoA_acyltransferase"/>
</dbReference>
<protein>
    <recommendedName>
        <fullName evidence="1">N-acetyltransferase domain-containing protein</fullName>
    </recommendedName>
</protein>
<organism evidence="2 3">
    <name type="scientific">Mycena pura</name>
    <dbReference type="NCBI Taxonomy" id="153505"/>
    <lineage>
        <taxon>Eukaryota</taxon>
        <taxon>Fungi</taxon>
        <taxon>Dikarya</taxon>
        <taxon>Basidiomycota</taxon>
        <taxon>Agaricomycotina</taxon>
        <taxon>Agaricomycetes</taxon>
        <taxon>Agaricomycetidae</taxon>
        <taxon>Agaricales</taxon>
        <taxon>Marasmiineae</taxon>
        <taxon>Mycenaceae</taxon>
        <taxon>Mycena</taxon>
    </lineage>
</organism>
<evidence type="ECO:0000313" key="2">
    <source>
        <dbReference type="EMBL" id="KAJ7209135.1"/>
    </source>
</evidence>
<name>A0AAD6VDM3_9AGAR</name>
<reference evidence="2" key="1">
    <citation type="submission" date="2023-03" db="EMBL/GenBank/DDBJ databases">
        <title>Massive genome expansion in bonnet fungi (Mycena s.s.) driven by repeated elements and novel gene families across ecological guilds.</title>
        <authorList>
            <consortium name="Lawrence Berkeley National Laboratory"/>
            <person name="Harder C.B."/>
            <person name="Miyauchi S."/>
            <person name="Viragh M."/>
            <person name="Kuo A."/>
            <person name="Thoen E."/>
            <person name="Andreopoulos B."/>
            <person name="Lu D."/>
            <person name="Skrede I."/>
            <person name="Drula E."/>
            <person name="Henrissat B."/>
            <person name="Morin E."/>
            <person name="Kohler A."/>
            <person name="Barry K."/>
            <person name="LaButti K."/>
            <person name="Morin E."/>
            <person name="Salamov A."/>
            <person name="Lipzen A."/>
            <person name="Mereny Z."/>
            <person name="Hegedus B."/>
            <person name="Baldrian P."/>
            <person name="Stursova M."/>
            <person name="Weitz H."/>
            <person name="Taylor A."/>
            <person name="Grigoriev I.V."/>
            <person name="Nagy L.G."/>
            <person name="Martin F."/>
            <person name="Kauserud H."/>
        </authorList>
    </citation>
    <scope>NUCLEOTIDE SEQUENCE</scope>
    <source>
        <strain evidence="2">9144</strain>
    </source>
</reference>
<dbReference type="AlphaFoldDB" id="A0AAD6VDM3"/>
<dbReference type="SUPFAM" id="SSF55729">
    <property type="entry name" value="Acyl-CoA N-acyltransferases (Nat)"/>
    <property type="match status" value="1"/>
</dbReference>
<evidence type="ECO:0000313" key="3">
    <source>
        <dbReference type="Proteomes" id="UP001219525"/>
    </source>
</evidence>
<comment type="caution">
    <text evidence="2">The sequence shown here is derived from an EMBL/GenBank/DDBJ whole genome shotgun (WGS) entry which is preliminary data.</text>
</comment>
<keyword evidence="3" id="KW-1185">Reference proteome</keyword>
<dbReference type="Gene3D" id="3.40.630.30">
    <property type="match status" value="1"/>
</dbReference>
<dbReference type="InterPro" id="IPR000182">
    <property type="entry name" value="GNAT_dom"/>
</dbReference>
<gene>
    <name evidence="2" type="ORF">GGX14DRAFT_543274</name>
</gene>
<proteinExistence type="predicted"/>
<dbReference type="PANTHER" id="PTHR43328">
    <property type="entry name" value="ACETYLTRANSFERASE-RELATED"/>
    <property type="match status" value="1"/>
</dbReference>
<dbReference type="Pfam" id="PF13302">
    <property type="entry name" value="Acetyltransf_3"/>
    <property type="match status" value="1"/>
</dbReference>
<sequence>MSLAAPEDPSAHLADRFLVQSTDLRAQIVAQSPIRFTDEGEPFLCLPAPFESFYLGPERHSDLPSDVAMMSDIRVARTIVGPPFPVPLLGAQKWLVREREFTEKLFAGYAAETFRPTVVDSSPFSVLRQRRGDGVDDVYVGQVTVGFRGGSSGVRKTPVKEGCESWRKTEGFCDIGAVLKADYHRQGIASAATKVISDFAVEQMGATEIRAGVLQSNTGSVRLWEKLGFVEDESMRAEVKLDEAKGGGAEIGCWYIWHLQ</sequence>